<comment type="pathway">
    <text evidence="1">Protein modification; [NiFe] hydrogenase maturation.</text>
</comment>
<dbReference type="PANTHER" id="PTHR42959">
    <property type="entry name" value="CARBAMOYLTRANSFERASE"/>
    <property type="match status" value="1"/>
</dbReference>
<feature type="domain" description="YrdC-like" evidence="11">
    <location>
        <begin position="201"/>
        <end position="388"/>
    </location>
</feature>
<proteinExistence type="inferred from homology"/>
<dbReference type="PROSITE" id="PS00150">
    <property type="entry name" value="ACYLPHOSPHATASE_1"/>
    <property type="match status" value="1"/>
</dbReference>
<evidence type="ECO:0000256" key="6">
    <source>
        <dbReference type="ARBA" id="ARBA00022833"/>
    </source>
</evidence>
<dbReference type="InterPro" id="IPR055128">
    <property type="entry name" value="HypF_C_2"/>
</dbReference>
<evidence type="ECO:0000256" key="1">
    <source>
        <dbReference type="ARBA" id="ARBA00004711"/>
    </source>
</evidence>
<evidence type="ECO:0000256" key="4">
    <source>
        <dbReference type="ARBA" id="ARBA00022723"/>
    </source>
</evidence>
<dbReference type="Pfam" id="PF22521">
    <property type="entry name" value="HypF_C_2"/>
    <property type="match status" value="1"/>
</dbReference>
<dbReference type="Gene3D" id="3.30.420.360">
    <property type="match status" value="1"/>
</dbReference>
<dbReference type="EMBL" id="JAKLWS010000010">
    <property type="protein sequence ID" value="MCG2588797.1"/>
    <property type="molecule type" value="Genomic_DNA"/>
</dbReference>
<evidence type="ECO:0000256" key="5">
    <source>
        <dbReference type="ARBA" id="ARBA00022771"/>
    </source>
</evidence>
<dbReference type="Proteomes" id="UP001165366">
    <property type="component" value="Unassembled WGS sequence"/>
</dbReference>
<dbReference type="InterPro" id="IPR001792">
    <property type="entry name" value="Acylphosphatase-like_dom"/>
</dbReference>
<feature type="domain" description="Acylphosphatase-like" evidence="10">
    <location>
        <begin position="4"/>
        <end position="90"/>
    </location>
</feature>
<evidence type="ECO:0000256" key="8">
    <source>
        <dbReference type="PIRNR" id="PIRNR006256"/>
    </source>
</evidence>
<keyword evidence="5" id="KW-0863">Zinc-finger</keyword>
<comment type="catalytic activity">
    <reaction evidence="9">
        <text>an acyl phosphate + H2O = a carboxylate + phosphate + H(+)</text>
        <dbReference type="Rhea" id="RHEA:14965"/>
        <dbReference type="ChEBI" id="CHEBI:15377"/>
        <dbReference type="ChEBI" id="CHEBI:15378"/>
        <dbReference type="ChEBI" id="CHEBI:29067"/>
        <dbReference type="ChEBI" id="CHEBI:43474"/>
        <dbReference type="ChEBI" id="CHEBI:59918"/>
        <dbReference type="EC" id="3.6.1.7"/>
    </reaction>
</comment>
<evidence type="ECO:0000256" key="9">
    <source>
        <dbReference type="PROSITE-ProRule" id="PRU00520"/>
    </source>
</evidence>
<dbReference type="InterPro" id="IPR006070">
    <property type="entry name" value="Sua5-like_dom"/>
</dbReference>
<dbReference type="InterPro" id="IPR041440">
    <property type="entry name" value="HypF_C"/>
</dbReference>
<organism evidence="12 13">
    <name type="scientific">Rhodohalobacter sulfatireducens</name>
    <dbReference type="NCBI Taxonomy" id="2911366"/>
    <lineage>
        <taxon>Bacteria</taxon>
        <taxon>Pseudomonadati</taxon>
        <taxon>Balneolota</taxon>
        <taxon>Balneolia</taxon>
        <taxon>Balneolales</taxon>
        <taxon>Balneolaceae</taxon>
        <taxon>Rhodohalobacter</taxon>
    </lineage>
</organism>
<evidence type="ECO:0000256" key="2">
    <source>
        <dbReference type="ARBA" id="ARBA00008097"/>
    </source>
</evidence>
<dbReference type="SUPFAM" id="SSF55821">
    <property type="entry name" value="YrdC/RibB"/>
    <property type="match status" value="1"/>
</dbReference>
<comment type="similarity">
    <text evidence="2 8">Belongs to the carbamoyltransferase HypF family.</text>
</comment>
<dbReference type="Pfam" id="PF07503">
    <property type="entry name" value="zf-HYPF"/>
    <property type="match status" value="2"/>
</dbReference>
<comment type="catalytic activity">
    <reaction evidence="7">
        <text>C-terminal L-cysteinyl-[HypE protein] + carbamoyl phosphate + ATP + H2O = C-terminal S-carboxamide-L-cysteinyl-[HypE protein] + AMP + phosphate + diphosphate + H(+)</text>
        <dbReference type="Rhea" id="RHEA:55636"/>
        <dbReference type="Rhea" id="RHEA-COMP:14247"/>
        <dbReference type="Rhea" id="RHEA-COMP:14392"/>
        <dbReference type="ChEBI" id="CHEBI:15377"/>
        <dbReference type="ChEBI" id="CHEBI:15378"/>
        <dbReference type="ChEBI" id="CHEBI:30616"/>
        <dbReference type="ChEBI" id="CHEBI:33019"/>
        <dbReference type="ChEBI" id="CHEBI:43474"/>
        <dbReference type="ChEBI" id="CHEBI:58228"/>
        <dbReference type="ChEBI" id="CHEBI:76913"/>
        <dbReference type="ChEBI" id="CHEBI:139126"/>
        <dbReference type="ChEBI" id="CHEBI:456215"/>
    </reaction>
</comment>
<dbReference type="Pfam" id="PF17788">
    <property type="entry name" value="HypF_C"/>
    <property type="match status" value="1"/>
</dbReference>
<dbReference type="InterPro" id="IPR017968">
    <property type="entry name" value="Acylphosphatase_CS"/>
</dbReference>
<dbReference type="PIRSF" id="PIRSF006256">
    <property type="entry name" value="CMPcnvr_hdrg_mat"/>
    <property type="match status" value="1"/>
</dbReference>
<protein>
    <recommendedName>
        <fullName evidence="8">Carbamoyltransferase</fullName>
        <ecNumber evidence="8">6.2.-.-</ecNumber>
    </recommendedName>
</protein>
<dbReference type="InterPro" id="IPR011125">
    <property type="entry name" value="Znf_HypF"/>
</dbReference>
<sequence length="775" mass="87236">MEKRFRITIRGAVQGVGFRPFVYRLATQFGLNGWVVNDPAGVTIEVEGAEQLLDEMLETLQNDKPAHSYYQYFNVESLEVAGYSTFKIRESSDQGSKKALMQPELATCSDCLEEIFDPGDRRYLYPFTNCTHCGPRYSIITGLPYDRSQTTMKNFIMCQRCQKEYEDPVDRRFHAQPNACPDCGPHVELWSKQGKVLATHHKVIETAAEEIKRGKIVALKGLGGFQLLTDATSEGVVSRLRQRKNREEKPFALMVSSLIKAREICSISEQEKELLTSAEAPIVILNRKKWASEFIADSVAPENPTLGIMLPYTPLHHILMRLVNGPVVATSGNLSDEPICINENEAIERMGGIADLYLVHNRPIERHVDDSVVRIIAGKPTLLRRARGYAPFPIKVDASDQDQSQEIPTCLAVGGHLKNTVAVNRDTNLFMSQHIGDLDTYEAIKAYHRVIEDLPALYDLHPEWILHDDHPEYYSTKDALKRTLPTIGVQHHYAHVLSCMAEHNLEGPVLGVAWDGTGFGTDETIWGGEFLLADMGSWKRVAAFRPFLLPGGDQAIKEPRRSAIGVLYEIFGEQLFQQTDLLPIQAFEKPEREILQRMLDQKINTHITTSAGRVFDAVASILNIKQKISFEGQAAMALEYLISQTESADVYPYEIGRDGDLDIIDWELLFREILQDLNRLKAFEISAKFHNTLSKMIVDVAKQVGREKVVLSGGCFQNVYLAEKTVDGLRKEGFQPYWHQKIPPNDGGISAGQLFYALKNINSYKKEQALDEVPG</sequence>
<dbReference type="InterPro" id="IPR051060">
    <property type="entry name" value="Carbamoyltrans_HypF-like"/>
</dbReference>
<dbReference type="PROSITE" id="PS51163">
    <property type="entry name" value="YRDC"/>
    <property type="match status" value="1"/>
</dbReference>
<dbReference type="Pfam" id="PF00708">
    <property type="entry name" value="Acylphosphatase"/>
    <property type="match status" value="1"/>
</dbReference>
<dbReference type="InterPro" id="IPR004421">
    <property type="entry name" value="Carbamoyltransferase_HypF"/>
</dbReference>
<dbReference type="SUPFAM" id="SSF54975">
    <property type="entry name" value="Acylphosphatase/BLUF domain-like"/>
    <property type="match status" value="1"/>
</dbReference>
<dbReference type="Pfam" id="PF01300">
    <property type="entry name" value="Sua5_yciO_yrdC"/>
    <property type="match status" value="1"/>
</dbReference>
<feature type="active site" evidence="9">
    <location>
        <position position="19"/>
    </location>
</feature>
<gene>
    <name evidence="12" type="primary">hypF</name>
    <name evidence="12" type="ORF">L6773_09485</name>
</gene>
<dbReference type="GO" id="GO:0016874">
    <property type="term" value="F:ligase activity"/>
    <property type="evidence" value="ECO:0007669"/>
    <property type="project" value="UniProtKB-KW"/>
</dbReference>
<dbReference type="RefSeq" id="WP_237853742.1">
    <property type="nucleotide sequence ID" value="NZ_JAKLWS010000010.1"/>
</dbReference>
<evidence type="ECO:0000259" key="11">
    <source>
        <dbReference type="PROSITE" id="PS51163"/>
    </source>
</evidence>
<dbReference type="EC" id="6.2.-.-" evidence="8"/>
<evidence type="ECO:0000256" key="7">
    <source>
        <dbReference type="ARBA" id="ARBA00048220"/>
    </source>
</evidence>
<dbReference type="InterPro" id="IPR017945">
    <property type="entry name" value="DHBP_synth_RibB-like_a/b_dom"/>
</dbReference>
<dbReference type="Gene3D" id="3.30.420.40">
    <property type="match status" value="1"/>
</dbReference>
<dbReference type="Gene3D" id="3.90.870.50">
    <property type="match status" value="1"/>
</dbReference>
<dbReference type="InterPro" id="IPR036046">
    <property type="entry name" value="Acylphosphatase-like_dom_sf"/>
</dbReference>
<keyword evidence="13" id="KW-1185">Reference proteome</keyword>
<evidence type="ECO:0000313" key="13">
    <source>
        <dbReference type="Proteomes" id="UP001165366"/>
    </source>
</evidence>
<keyword evidence="6" id="KW-0862">Zinc</keyword>
<feature type="active site" evidence="9">
    <location>
        <position position="37"/>
    </location>
</feature>
<comment type="caution">
    <text evidence="12">The sequence shown here is derived from an EMBL/GenBank/DDBJ whole genome shotgun (WGS) entry which is preliminary data.</text>
</comment>
<dbReference type="PANTHER" id="PTHR42959:SF1">
    <property type="entry name" value="CARBAMOYLTRANSFERASE HYPF"/>
    <property type="match status" value="1"/>
</dbReference>
<name>A0ABS9KD62_9BACT</name>
<evidence type="ECO:0000259" key="10">
    <source>
        <dbReference type="PROSITE" id="PS51160"/>
    </source>
</evidence>
<dbReference type="NCBIfam" id="TIGR00143">
    <property type="entry name" value="hypF"/>
    <property type="match status" value="1"/>
</dbReference>
<keyword evidence="3 12" id="KW-0436">Ligase</keyword>
<dbReference type="PROSITE" id="PS51160">
    <property type="entry name" value="ACYLPHOSPHATASE_3"/>
    <property type="match status" value="1"/>
</dbReference>
<dbReference type="Gene3D" id="3.30.110.120">
    <property type="match status" value="1"/>
</dbReference>
<evidence type="ECO:0000256" key="3">
    <source>
        <dbReference type="ARBA" id="ARBA00022598"/>
    </source>
</evidence>
<keyword evidence="9" id="KW-0378">Hydrolase</keyword>
<reference evidence="12" key="2">
    <citation type="submission" date="2024-05" db="EMBL/GenBank/DDBJ databases">
        <title>Rhodohalobacter halophilus gen. nov., sp. nov., a moderately halophilic member of the family Balneolaceae.</title>
        <authorList>
            <person name="Xia J."/>
        </authorList>
    </citation>
    <scope>NUCLEOTIDE SEQUENCE</scope>
    <source>
        <strain evidence="12">WB101</strain>
    </source>
</reference>
<accession>A0ABS9KD62</accession>
<keyword evidence="4" id="KW-0479">Metal-binding</keyword>
<evidence type="ECO:0000313" key="12">
    <source>
        <dbReference type="EMBL" id="MCG2588797.1"/>
    </source>
</evidence>
<reference evidence="12" key="1">
    <citation type="submission" date="2022-01" db="EMBL/GenBank/DDBJ databases">
        <authorList>
            <person name="Wang Y."/>
        </authorList>
    </citation>
    <scope>NUCLEOTIDE SEQUENCE</scope>
    <source>
        <strain evidence="12">WB101</strain>
    </source>
</reference>